<comment type="caution">
    <text evidence="6">The sequence shown here is derived from an EMBL/GenBank/DDBJ whole genome shotgun (WGS) entry which is preliminary data.</text>
</comment>
<dbReference type="SUPFAM" id="SSF49303">
    <property type="entry name" value="beta-Galactosidase/glucuronidase domain"/>
    <property type="match status" value="1"/>
</dbReference>
<evidence type="ECO:0000256" key="3">
    <source>
        <dbReference type="ARBA" id="ARBA00023295"/>
    </source>
</evidence>
<dbReference type="InterPro" id="IPR017853">
    <property type="entry name" value="GH"/>
</dbReference>
<dbReference type="EMBL" id="JALJOT010000008">
    <property type="protein sequence ID" value="KAK9908188.1"/>
    <property type="molecule type" value="Genomic_DNA"/>
</dbReference>
<dbReference type="InterPro" id="IPR008979">
    <property type="entry name" value="Galactose-bd-like_sf"/>
</dbReference>
<gene>
    <name evidence="6" type="ORF">WJX75_003952</name>
</gene>
<accession>A0ABR2YMS0</accession>
<dbReference type="Gene3D" id="2.60.40.10">
    <property type="entry name" value="Immunoglobulins"/>
    <property type="match status" value="1"/>
</dbReference>
<feature type="domain" description="Glycosyl hydrolases family 2 sugar binding" evidence="5">
    <location>
        <begin position="124"/>
        <end position="222"/>
    </location>
</feature>
<proteinExistence type="inferred from homology"/>
<keyword evidence="4" id="KW-0732">Signal</keyword>
<reference evidence="6 7" key="1">
    <citation type="journal article" date="2024" name="Nat. Commun.">
        <title>Phylogenomics reveals the evolutionary origins of lichenization in chlorophyte algae.</title>
        <authorList>
            <person name="Puginier C."/>
            <person name="Libourel C."/>
            <person name="Otte J."/>
            <person name="Skaloud P."/>
            <person name="Haon M."/>
            <person name="Grisel S."/>
            <person name="Petersen M."/>
            <person name="Berrin J.G."/>
            <person name="Delaux P.M."/>
            <person name="Dal Grande F."/>
            <person name="Keller J."/>
        </authorList>
    </citation>
    <scope>NUCLEOTIDE SEQUENCE [LARGE SCALE GENOMIC DNA]</scope>
    <source>
        <strain evidence="6 7">SAG 216-7</strain>
    </source>
</reference>
<keyword evidence="7" id="KW-1185">Reference proteome</keyword>
<evidence type="ECO:0000313" key="6">
    <source>
        <dbReference type="EMBL" id="KAK9908188.1"/>
    </source>
</evidence>
<protein>
    <recommendedName>
        <fullName evidence="5">Glycosyl hydrolases family 2 sugar binding domain-containing protein</fullName>
    </recommendedName>
</protein>
<sequence length="479" mass="53349">MPKILPSSHRSASLTSLLVLAPCLLALAAADQVAPAPAPSPSDPTKCDCNPAAQEASGVCLPFKLPTAWSCQVDPHNPLPEYPRPQLSRPQFQSLNGIWEWERADTWDSGPVPFNRTLDGSIVVPYPVEADLSGLTQQNKTGVYRMWYRRHFKVNKGLSQGNETRIKLNYGAVDWEAEVYVNGVNLGMHQGGYDKFSYDITDALTKGDNGTHELIVRVFDPTEFAHIPLGKQRRVVPSTDIFYTSSSGIWQTVWMEPVNAAHVTRLDLIPDIDSSSLSVLVHGSDSADGLVVQVDIYFPRNGTAVASAQGMIAKPFNVTIPNQRLWTFDDPFLYDARVRILRTPSTSSFGLSLCKALPVVQQTSTFFDEVMSYAGMRKIALGKSTPTGPLRIFLNNEPLLFLGTLDQGFHPDGIYTAATDEALLFDIQAMKDMGMNIARKHIKVEPDRWYYHADRLGMLVWQDMVSMYWEKPYLEGEGY</sequence>
<evidence type="ECO:0000256" key="2">
    <source>
        <dbReference type="ARBA" id="ARBA00022801"/>
    </source>
</evidence>
<keyword evidence="3" id="KW-0326">Glycosidase</keyword>
<name>A0ABR2YMS0_9CHLO</name>
<dbReference type="InterPro" id="IPR036156">
    <property type="entry name" value="Beta-gal/glucu_dom_sf"/>
</dbReference>
<organism evidence="6 7">
    <name type="scientific">Coccomyxa subellipsoidea</name>
    <dbReference type="NCBI Taxonomy" id="248742"/>
    <lineage>
        <taxon>Eukaryota</taxon>
        <taxon>Viridiplantae</taxon>
        <taxon>Chlorophyta</taxon>
        <taxon>core chlorophytes</taxon>
        <taxon>Trebouxiophyceae</taxon>
        <taxon>Trebouxiophyceae incertae sedis</taxon>
        <taxon>Coccomyxaceae</taxon>
        <taxon>Coccomyxa</taxon>
    </lineage>
</organism>
<dbReference type="InterPro" id="IPR006104">
    <property type="entry name" value="Glyco_hydro_2_N"/>
</dbReference>
<evidence type="ECO:0000256" key="1">
    <source>
        <dbReference type="ARBA" id="ARBA00007401"/>
    </source>
</evidence>
<dbReference type="PANTHER" id="PTHR42732:SF2">
    <property type="entry name" value="BETA-MANNOSIDASE"/>
    <property type="match status" value="1"/>
</dbReference>
<evidence type="ECO:0000313" key="7">
    <source>
        <dbReference type="Proteomes" id="UP001491310"/>
    </source>
</evidence>
<feature type="signal peptide" evidence="4">
    <location>
        <begin position="1"/>
        <end position="30"/>
    </location>
</feature>
<feature type="chain" id="PRO_5046027471" description="Glycosyl hydrolases family 2 sugar binding domain-containing protein" evidence="4">
    <location>
        <begin position="31"/>
        <end position="479"/>
    </location>
</feature>
<keyword evidence="2" id="KW-0378">Hydrolase</keyword>
<comment type="similarity">
    <text evidence="1">Belongs to the glycosyl hydrolase 2 family.</text>
</comment>
<dbReference type="SUPFAM" id="SSF51445">
    <property type="entry name" value="(Trans)glycosidases"/>
    <property type="match status" value="1"/>
</dbReference>
<dbReference type="Gene3D" id="2.60.120.260">
    <property type="entry name" value="Galactose-binding domain-like"/>
    <property type="match status" value="1"/>
</dbReference>
<dbReference type="InterPro" id="IPR013783">
    <property type="entry name" value="Ig-like_fold"/>
</dbReference>
<dbReference type="SUPFAM" id="SSF49785">
    <property type="entry name" value="Galactose-binding domain-like"/>
    <property type="match status" value="1"/>
</dbReference>
<dbReference type="Pfam" id="PF02837">
    <property type="entry name" value="Glyco_hydro_2_N"/>
    <property type="match status" value="1"/>
</dbReference>
<dbReference type="InterPro" id="IPR051913">
    <property type="entry name" value="GH2_Domain-Containing"/>
</dbReference>
<evidence type="ECO:0000259" key="5">
    <source>
        <dbReference type="Pfam" id="PF02837"/>
    </source>
</evidence>
<evidence type="ECO:0000256" key="4">
    <source>
        <dbReference type="SAM" id="SignalP"/>
    </source>
</evidence>
<dbReference type="PANTHER" id="PTHR42732">
    <property type="entry name" value="BETA-GALACTOSIDASE"/>
    <property type="match status" value="1"/>
</dbReference>
<dbReference type="Gene3D" id="3.20.20.80">
    <property type="entry name" value="Glycosidases"/>
    <property type="match status" value="1"/>
</dbReference>
<dbReference type="Proteomes" id="UP001491310">
    <property type="component" value="Unassembled WGS sequence"/>
</dbReference>